<protein>
    <submittedName>
        <fullName evidence="3">Uncharacterized ACR, COG1993</fullName>
    </submittedName>
</protein>
<reference evidence="3 5" key="2">
    <citation type="submission" date="2018-12" db="EMBL/GenBank/DDBJ databases">
        <authorList>
            <consortium name="Pathogen Informatics"/>
        </authorList>
    </citation>
    <scope>NUCLEOTIDE SEQUENCE [LARGE SCALE GENOMIC DNA]</scope>
    <source>
        <strain evidence="3 5">NCTC12735</strain>
        <plasmid evidence="5">23</plasmid>
    </source>
</reference>
<dbReference type="STRING" id="45056.Lade_1171"/>
<dbReference type="Gene3D" id="3.30.70.120">
    <property type="match status" value="1"/>
</dbReference>
<geneLocation type="plasmid" evidence="3 5">
    <name>23</name>
</geneLocation>
<sequence length="96" mass="11270">MQVKVTRVYLSEDSPLLNELFDFLQKEELQGATIFRGVKGFRKSGKMREARFLDMRLDLPMVIEFFDLPEKVDTILELFKDKIPPGHVLQWIAEVK</sequence>
<dbReference type="Proteomes" id="UP000281170">
    <property type="component" value="Plasmid 23"/>
</dbReference>
<evidence type="ECO:0000313" key="5">
    <source>
        <dbReference type="Proteomes" id="UP000281170"/>
    </source>
</evidence>
<dbReference type="Proteomes" id="UP000054859">
    <property type="component" value="Unassembled WGS sequence"/>
</dbReference>
<evidence type="ECO:0000313" key="3">
    <source>
        <dbReference type="EMBL" id="VEH85790.1"/>
    </source>
</evidence>
<dbReference type="EMBL" id="LNKA01000001">
    <property type="protein sequence ID" value="KTC66513.1"/>
    <property type="molecule type" value="Genomic_DNA"/>
</dbReference>
<keyword evidence="3" id="KW-0614">Plasmid</keyword>
<dbReference type="PANTHER" id="PTHR35983:SF1">
    <property type="entry name" value="UPF0166 PROTEIN TM_0021"/>
    <property type="match status" value="1"/>
</dbReference>
<keyword evidence="4" id="KW-1185">Reference proteome</keyword>
<accession>A0A0W0R5Y8</accession>
<dbReference type="KEGG" id="ladl:NCTC12735_01426"/>
<dbReference type="SUPFAM" id="SSF54913">
    <property type="entry name" value="GlnB-like"/>
    <property type="match status" value="1"/>
</dbReference>
<evidence type="ECO:0000256" key="1">
    <source>
        <dbReference type="ARBA" id="ARBA00010554"/>
    </source>
</evidence>
<comment type="similarity">
    <text evidence="1">Belongs to the UPF0166 family.</text>
</comment>
<evidence type="ECO:0000313" key="4">
    <source>
        <dbReference type="Proteomes" id="UP000054859"/>
    </source>
</evidence>
<reference evidence="2 4" key="1">
    <citation type="submission" date="2015-11" db="EMBL/GenBank/DDBJ databases">
        <title>Identification of large and diverse effector repertoires of 38 Legionella species.</title>
        <authorList>
            <person name="Burstein D."/>
            <person name="Amaro F."/>
            <person name="Zusman T."/>
            <person name="Lifshitz Z."/>
            <person name="Cohen O."/>
            <person name="Gilbert J.A."/>
            <person name="Pupko T."/>
            <person name="Shuman H.A."/>
            <person name="Segal G."/>
        </authorList>
    </citation>
    <scope>NUCLEOTIDE SEQUENCE [LARGE SCALE GENOMIC DNA]</scope>
    <source>
        <strain evidence="2 4">1762-AUS-E</strain>
    </source>
</reference>
<dbReference type="EMBL" id="LR134432">
    <property type="protein sequence ID" value="VEH85790.1"/>
    <property type="molecule type" value="Genomic_DNA"/>
</dbReference>
<name>A0A0W0R5Y8_9GAMM</name>
<proteinExistence type="inferred from homology"/>
<dbReference type="RefSeq" id="WP_058462184.1">
    <property type="nucleotide sequence ID" value="NZ_CAAAHS010000007.1"/>
</dbReference>
<dbReference type="AlphaFoldDB" id="A0A0W0R5Y8"/>
<evidence type="ECO:0000313" key="2">
    <source>
        <dbReference type="EMBL" id="KTC66513.1"/>
    </source>
</evidence>
<dbReference type="Pfam" id="PF02641">
    <property type="entry name" value="DUF190"/>
    <property type="match status" value="1"/>
</dbReference>
<dbReference type="InterPro" id="IPR015867">
    <property type="entry name" value="N-reg_PII/ATP_PRibTrfase_C"/>
</dbReference>
<dbReference type="InterPro" id="IPR011322">
    <property type="entry name" value="N-reg_PII-like_a/b"/>
</dbReference>
<dbReference type="InterPro" id="IPR003793">
    <property type="entry name" value="UPF0166"/>
</dbReference>
<organism evidence="2 4">
    <name type="scientific">Legionella adelaidensis</name>
    <dbReference type="NCBI Taxonomy" id="45056"/>
    <lineage>
        <taxon>Bacteria</taxon>
        <taxon>Pseudomonadati</taxon>
        <taxon>Pseudomonadota</taxon>
        <taxon>Gammaproteobacteria</taxon>
        <taxon>Legionellales</taxon>
        <taxon>Legionellaceae</taxon>
        <taxon>Legionella</taxon>
    </lineage>
</organism>
<dbReference type="PATRIC" id="fig|45056.6.peg.1213"/>
<dbReference type="PANTHER" id="PTHR35983">
    <property type="entry name" value="UPF0166 PROTEIN TM_0021"/>
    <property type="match status" value="1"/>
</dbReference>
<gene>
    <name evidence="2" type="ORF">Lade_1171</name>
    <name evidence="3" type="ORF">NCTC12735_01426</name>
</gene>